<gene>
    <name evidence="1" type="primary">kcnma1</name>
    <name evidence="1" type="ORF">EYF80_007283</name>
</gene>
<organism evidence="1 2">
    <name type="scientific">Liparis tanakae</name>
    <name type="common">Tanaka's snailfish</name>
    <dbReference type="NCBI Taxonomy" id="230148"/>
    <lineage>
        <taxon>Eukaryota</taxon>
        <taxon>Metazoa</taxon>
        <taxon>Chordata</taxon>
        <taxon>Craniata</taxon>
        <taxon>Vertebrata</taxon>
        <taxon>Euteleostomi</taxon>
        <taxon>Actinopterygii</taxon>
        <taxon>Neopterygii</taxon>
        <taxon>Teleostei</taxon>
        <taxon>Neoteleostei</taxon>
        <taxon>Acanthomorphata</taxon>
        <taxon>Eupercaria</taxon>
        <taxon>Perciformes</taxon>
        <taxon>Cottioidei</taxon>
        <taxon>Cottales</taxon>
        <taxon>Liparidae</taxon>
        <taxon>Liparis</taxon>
    </lineage>
</organism>
<dbReference type="GO" id="GO:0034220">
    <property type="term" value="P:monoatomic ion transmembrane transport"/>
    <property type="evidence" value="ECO:0007669"/>
    <property type="project" value="UniProtKB-KW"/>
</dbReference>
<evidence type="ECO:0000313" key="1">
    <source>
        <dbReference type="EMBL" id="TNN82448.1"/>
    </source>
</evidence>
<proteinExistence type="predicted"/>
<reference evidence="1 2" key="1">
    <citation type="submission" date="2019-03" db="EMBL/GenBank/DDBJ databases">
        <title>First draft genome of Liparis tanakae, snailfish: a comprehensive survey of snailfish specific genes.</title>
        <authorList>
            <person name="Kim W."/>
            <person name="Song I."/>
            <person name="Jeong J.-H."/>
            <person name="Kim D."/>
            <person name="Kim S."/>
            <person name="Ryu S."/>
            <person name="Song J.Y."/>
            <person name="Lee S.K."/>
        </authorList>
    </citation>
    <scope>NUCLEOTIDE SEQUENCE [LARGE SCALE GENOMIC DNA]</scope>
    <source>
        <tissue evidence="1">Muscle</tissue>
    </source>
</reference>
<dbReference type="AlphaFoldDB" id="A0A4Z2IY76"/>
<sequence length="175" mass="18683">MPNLVICEGLDRSCGRPILGDTSPMLYLENEIHRLTTGDGIKRINKDELPASEVGWMTSVKDWAGVMISAQTLTGRVLVIVTGCQRAADSEPSRIPGVNVRRKFYRAKESAADSTAVWDSMSPGGSDEYSADMPVASGHLWALACHFRRAQCDGVSDVGASLGALPASKSVAIFG</sequence>
<evidence type="ECO:0000313" key="2">
    <source>
        <dbReference type="Proteomes" id="UP000314294"/>
    </source>
</evidence>
<keyword evidence="1" id="KW-0813">Transport</keyword>
<protein>
    <submittedName>
        <fullName evidence="1">Calcium-activated potassium channel subunit alpha-1</fullName>
    </submittedName>
</protein>
<dbReference type="Proteomes" id="UP000314294">
    <property type="component" value="Unassembled WGS sequence"/>
</dbReference>
<accession>A0A4Z2IY76</accession>
<keyword evidence="2" id="KW-1185">Reference proteome</keyword>
<keyword evidence="1" id="KW-0406">Ion transport</keyword>
<dbReference type="EMBL" id="SRLO01000039">
    <property type="protein sequence ID" value="TNN82448.1"/>
    <property type="molecule type" value="Genomic_DNA"/>
</dbReference>
<dbReference type="OrthoDB" id="10035564at2759"/>
<name>A0A4Z2IY76_9TELE</name>
<keyword evidence="1" id="KW-0407">Ion channel</keyword>
<comment type="caution">
    <text evidence="1">The sequence shown here is derived from an EMBL/GenBank/DDBJ whole genome shotgun (WGS) entry which is preliminary data.</text>
</comment>